<keyword evidence="2" id="KW-1185">Reference proteome</keyword>
<dbReference type="Proteomes" id="UP000024635">
    <property type="component" value="Unassembled WGS sequence"/>
</dbReference>
<sequence length="149" mass="16757">MKHIPLHLIRSNARSTMFSACDVTFSSSQEARGYGWMAISSEGHIFNGEGSKQLNSELNGSVRKLLHVRVPGAKLRNAYFESPPLEFRRRLSDPCMVYKLVDPPESRISLGFSLQRVHVLEVEEGDCSTTVVELSSESIPLRLELVWPI</sequence>
<accession>A0A016V2M1</accession>
<comment type="caution">
    <text evidence="1">The sequence shown here is derived from an EMBL/GenBank/DDBJ whole genome shotgun (WGS) entry which is preliminary data.</text>
</comment>
<name>A0A016V2M1_9BILA</name>
<protein>
    <submittedName>
        <fullName evidence="1">Uncharacterized protein</fullName>
    </submittedName>
</protein>
<organism evidence="1 2">
    <name type="scientific">Ancylostoma ceylanicum</name>
    <dbReference type="NCBI Taxonomy" id="53326"/>
    <lineage>
        <taxon>Eukaryota</taxon>
        <taxon>Metazoa</taxon>
        <taxon>Ecdysozoa</taxon>
        <taxon>Nematoda</taxon>
        <taxon>Chromadorea</taxon>
        <taxon>Rhabditida</taxon>
        <taxon>Rhabditina</taxon>
        <taxon>Rhabditomorpha</taxon>
        <taxon>Strongyloidea</taxon>
        <taxon>Ancylostomatidae</taxon>
        <taxon>Ancylostomatinae</taxon>
        <taxon>Ancylostoma</taxon>
    </lineage>
</organism>
<dbReference type="EMBL" id="JARK01001354">
    <property type="protein sequence ID" value="EYC21914.1"/>
    <property type="molecule type" value="Genomic_DNA"/>
</dbReference>
<gene>
    <name evidence="1" type="primary">Acey_s0018.g3604</name>
    <name evidence="1" type="ORF">Y032_0018g3604</name>
</gene>
<proteinExistence type="predicted"/>
<reference evidence="2" key="1">
    <citation type="journal article" date="2015" name="Nat. Genet.">
        <title>The genome and transcriptome of the zoonotic hookworm Ancylostoma ceylanicum identify infection-specific gene families.</title>
        <authorList>
            <person name="Schwarz E.M."/>
            <person name="Hu Y."/>
            <person name="Antoshechkin I."/>
            <person name="Miller M.M."/>
            <person name="Sternberg P.W."/>
            <person name="Aroian R.V."/>
        </authorList>
    </citation>
    <scope>NUCLEOTIDE SEQUENCE</scope>
    <source>
        <strain evidence="2">HY135</strain>
    </source>
</reference>
<evidence type="ECO:0000313" key="2">
    <source>
        <dbReference type="Proteomes" id="UP000024635"/>
    </source>
</evidence>
<evidence type="ECO:0000313" key="1">
    <source>
        <dbReference type="EMBL" id="EYC21914.1"/>
    </source>
</evidence>
<dbReference type="AlphaFoldDB" id="A0A016V2M1"/>